<dbReference type="GO" id="GO:0015086">
    <property type="term" value="F:cadmium ion transmembrane transporter activity"/>
    <property type="evidence" value="ECO:0007669"/>
    <property type="project" value="TreeGrafter"/>
</dbReference>
<feature type="transmembrane region" description="Helical" evidence="7">
    <location>
        <begin position="316"/>
        <end position="340"/>
    </location>
</feature>
<dbReference type="NCBIfam" id="TIGR01197">
    <property type="entry name" value="nramp"/>
    <property type="match status" value="1"/>
</dbReference>
<name>A0AAV2ABG0_9ARAC</name>
<comment type="caution">
    <text evidence="8">The sequence shown here is derived from an EMBL/GenBank/DDBJ whole genome shotgun (WGS) entry which is preliminary data.</text>
</comment>
<comment type="similarity">
    <text evidence="2">Belongs to the NRAMP family.</text>
</comment>
<evidence type="ECO:0000256" key="4">
    <source>
        <dbReference type="ARBA" id="ARBA00022692"/>
    </source>
</evidence>
<dbReference type="PRINTS" id="PR00447">
    <property type="entry name" value="NATRESASSCMP"/>
</dbReference>
<feature type="transmembrane region" description="Helical" evidence="7">
    <location>
        <begin position="433"/>
        <end position="449"/>
    </location>
</feature>
<dbReference type="GO" id="GO:0005886">
    <property type="term" value="C:plasma membrane"/>
    <property type="evidence" value="ECO:0007669"/>
    <property type="project" value="TreeGrafter"/>
</dbReference>
<dbReference type="HAMAP" id="MF_00221">
    <property type="entry name" value="NRAMP"/>
    <property type="match status" value="1"/>
</dbReference>
<gene>
    <name evidence="8" type="ORF">LARSCL_LOCUS10911</name>
</gene>
<evidence type="ECO:0000313" key="9">
    <source>
        <dbReference type="Proteomes" id="UP001497382"/>
    </source>
</evidence>
<feature type="transmembrane region" description="Helical" evidence="7">
    <location>
        <begin position="200"/>
        <end position="219"/>
    </location>
</feature>
<dbReference type="EMBL" id="CAXIEN010000130">
    <property type="protein sequence ID" value="CAL1280339.1"/>
    <property type="molecule type" value="Genomic_DNA"/>
</dbReference>
<feature type="transmembrane region" description="Helical" evidence="7">
    <location>
        <begin position="525"/>
        <end position="555"/>
    </location>
</feature>
<accession>A0AAV2ABG0</accession>
<dbReference type="NCBIfam" id="NF037982">
    <property type="entry name" value="Nramp_1"/>
    <property type="match status" value="1"/>
</dbReference>
<keyword evidence="9" id="KW-1185">Reference proteome</keyword>
<dbReference type="GO" id="GO:0005384">
    <property type="term" value="F:manganese ion transmembrane transporter activity"/>
    <property type="evidence" value="ECO:0007669"/>
    <property type="project" value="TreeGrafter"/>
</dbReference>
<dbReference type="AlphaFoldDB" id="A0AAV2ABG0"/>
<keyword evidence="6 7" id="KW-0472">Membrane</keyword>
<keyword evidence="4 7" id="KW-0812">Transmembrane</keyword>
<feature type="transmembrane region" description="Helical" evidence="7">
    <location>
        <begin position="272"/>
        <end position="295"/>
    </location>
</feature>
<dbReference type="InterPro" id="IPR001046">
    <property type="entry name" value="NRAMP_fam"/>
</dbReference>
<dbReference type="GO" id="GO:0005381">
    <property type="term" value="F:iron ion transmembrane transporter activity"/>
    <property type="evidence" value="ECO:0007669"/>
    <property type="project" value="TreeGrafter"/>
</dbReference>
<dbReference type="PANTHER" id="PTHR11706:SF33">
    <property type="entry name" value="NATURAL RESISTANCE-ASSOCIATED MACROPHAGE PROTEIN 2"/>
    <property type="match status" value="1"/>
</dbReference>
<evidence type="ECO:0000313" key="8">
    <source>
        <dbReference type="EMBL" id="CAL1280339.1"/>
    </source>
</evidence>
<evidence type="ECO:0000256" key="1">
    <source>
        <dbReference type="ARBA" id="ARBA00004141"/>
    </source>
</evidence>
<dbReference type="GO" id="GO:0010008">
    <property type="term" value="C:endosome membrane"/>
    <property type="evidence" value="ECO:0007669"/>
    <property type="project" value="TreeGrafter"/>
</dbReference>
<keyword evidence="3" id="KW-0813">Transport</keyword>
<feature type="transmembrane region" description="Helical" evidence="7">
    <location>
        <begin position="498"/>
        <end position="519"/>
    </location>
</feature>
<evidence type="ECO:0000256" key="3">
    <source>
        <dbReference type="ARBA" id="ARBA00022448"/>
    </source>
</evidence>
<feature type="transmembrane region" description="Helical" evidence="7">
    <location>
        <begin position="461"/>
        <end position="486"/>
    </location>
</feature>
<feature type="transmembrane region" description="Helical" evidence="7">
    <location>
        <begin position="122"/>
        <end position="138"/>
    </location>
</feature>
<protein>
    <submittedName>
        <fullName evidence="8">Uncharacterized protein</fullName>
    </submittedName>
</protein>
<dbReference type="Proteomes" id="UP001497382">
    <property type="component" value="Unassembled WGS sequence"/>
</dbReference>
<dbReference type="Pfam" id="PF01566">
    <property type="entry name" value="Nramp"/>
    <property type="match status" value="1"/>
</dbReference>
<organism evidence="8 9">
    <name type="scientific">Larinioides sclopetarius</name>
    <dbReference type="NCBI Taxonomy" id="280406"/>
    <lineage>
        <taxon>Eukaryota</taxon>
        <taxon>Metazoa</taxon>
        <taxon>Ecdysozoa</taxon>
        <taxon>Arthropoda</taxon>
        <taxon>Chelicerata</taxon>
        <taxon>Arachnida</taxon>
        <taxon>Araneae</taxon>
        <taxon>Araneomorphae</taxon>
        <taxon>Entelegynae</taxon>
        <taxon>Araneoidea</taxon>
        <taxon>Araneidae</taxon>
        <taxon>Larinioides</taxon>
    </lineage>
</organism>
<sequence length="597" mass="67203">MEHFRSKRVYSISNSTEAGNEMTMKYTAELKEDQSIAEKASDKNNYGTVSTISSFVNHTKNVISHDYSSVLDEKIHVPESEDYSFSWKKLWAFSGPGFLMSIAYLDPGNIEADLKAGTEAKYALLWILMWATILGLFIQRLAARLGAVTGEDLAETCRRRFTPLPRYTLWIMLEITIIAADMQEVIGTAIALYLLSNKKIPMWGGVLLTIFDTFTFLFLDKYGLRKLEAFFAFLIAVMAVTFGYEYIMVQPDQLEVVKGLFIPGCASCSSRVLLQAVGIVGALITPHNLYLHSSLVKSRQINRKNKAEVSDANRYYFIESAIALFVSLIINIFVIGVFAAGMNNVTNSHVSELCDERGINASDVFTEDDSIISGDIYRGGIFLGCEFGTVYLYIWAVGLLAAGQSSTMTGTYTGQFVMEGFLHMKWKRWKRVLLTRTIAILPTVSVALMQDVNHVSGMNDFLNALMSMQLPFALLATYLFTASKTLMGDFVNDRKNNVFMGVVTTFLIGLNLYFVTNFVMENFPITWWVLVCFGVFLIFYTVVLGFLTLCLLVVLGWHQLTKLPLIGGYLEERYEFKEFEKLVESCETLNEVKMAPQ</sequence>
<feature type="transmembrane region" description="Helical" evidence="7">
    <location>
        <begin position="231"/>
        <end position="249"/>
    </location>
</feature>
<dbReference type="PANTHER" id="PTHR11706">
    <property type="entry name" value="SOLUTE CARRIER PROTEIN FAMILY 11 MEMBER"/>
    <property type="match status" value="1"/>
</dbReference>
<evidence type="ECO:0000256" key="5">
    <source>
        <dbReference type="ARBA" id="ARBA00022989"/>
    </source>
</evidence>
<evidence type="ECO:0000256" key="2">
    <source>
        <dbReference type="ARBA" id="ARBA00006670"/>
    </source>
</evidence>
<evidence type="ECO:0000256" key="6">
    <source>
        <dbReference type="ARBA" id="ARBA00023136"/>
    </source>
</evidence>
<evidence type="ECO:0000256" key="7">
    <source>
        <dbReference type="SAM" id="Phobius"/>
    </source>
</evidence>
<keyword evidence="5 7" id="KW-1133">Transmembrane helix</keyword>
<comment type="subcellular location">
    <subcellularLocation>
        <location evidence="1">Membrane</location>
        <topology evidence="1">Multi-pass membrane protein</topology>
    </subcellularLocation>
</comment>
<reference evidence="8 9" key="1">
    <citation type="submission" date="2024-04" db="EMBL/GenBank/DDBJ databases">
        <authorList>
            <person name="Rising A."/>
            <person name="Reimegard J."/>
            <person name="Sonavane S."/>
            <person name="Akerstrom W."/>
            <person name="Nylinder S."/>
            <person name="Hedman E."/>
            <person name="Kallberg Y."/>
        </authorList>
    </citation>
    <scope>NUCLEOTIDE SEQUENCE [LARGE SCALE GENOMIC DNA]</scope>
</reference>
<proteinExistence type="inferred from homology"/>